<gene>
    <name evidence="2" type="ORF">METZ01_LOCUS104426</name>
</gene>
<organism evidence="2">
    <name type="scientific">marine metagenome</name>
    <dbReference type="NCBI Taxonomy" id="408172"/>
    <lineage>
        <taxon>unclassified sequences</taxon>
        <taxon>metagenomes</taxon>
        <taxon>ecological metagenomes</taxon>
    </lineage>
</organism>
<accession>A0A381WGI9</accession>
<dbReference type="PANTHER" id="PTHR11365">
    <property type="entry name" value="5-OXOPROLINASE RELATED"/>
    <property type="match status" value="1"/>
</dbReference>
<feature type="non-terminal residue" evidence="2">
    <location>
        <position position="423"/>
    </location>
</feature>
<dbReference type="GO" id="GO:0005829">
    <property type="term" value="C:cytosol"/>
    <property type="evidence" value="ECO:0007669"/>
    <property type="project" value="TreeGrafter"/>
</dbReference>
<feature type="domain" description="Hydantoinase B/oxoprolinase" evidence="1">
    <location>
        <begin position="1"/>
        <end position="423"/>
    </location>
</feature>
<protein>
    <recommendedName>
        <fullName evidence="1">Hydantoinase B/oxoprolinase domain-containing protein</fullName>
    </recommendedName>
</protein>
<dbReference type="InterPro" id="IPR003692">
    <property type="entry name" value="Hydantoinase_B"/>
</dbReference>
<dbReference type="GO" id="GO:0006749">
    <property type="term" value="P:glutathione metabolic process"/>
    <property type="evidence" value="ECO:0007669"/>
    <property type="project" value="TreeGrafter"/>
</dbReference>
<dbReference type="GO" id="GO:0017168">
    <property type="term" value="F:5-oxoprolinase (ATP-hydrolyzing) activity"/>
    <property type="evidence" value="ECO:0007669"/>
    <property type="project" value="TreeGrafter"/>
</dbReference>
<dbReference type="PANTHER" id="PTHR11365:SF23">
    <property type="entry name" value="HYPOTHETICAL 5-OXOPROLINASE (EUROFUNG)-RELATED"/>
    <property type="match status" value="1"/>
</dbReference>
<reference evidence="2" key="1">
    <citation type="submission" date="2018-05" db="EMBL/GenBank/DDBJ databases">
        <authorList>
            <person name="Lanie J.A."/>
            <person name="Ng W.-L."/>
            <person name="Kazmierczak K.M."/>
            <person name="Andrzejewski T.M."/>
            <person name="Davidsen T.M."/>
            <person name="Wayne K.J."/>
            <person name="Tettelin H."/>
            <person name="Glass J.I."/>
            <person name="Rusch D."/>
            <person name="Podicherti R."/>
            <person name="Tsui H.-C.T."/>
            <person name="Winkler M.E."/>
        </authorList>
    </citation>
    <scope>NUCLEOTIDE SEQUENCE</scope>
</reference>
<dbReference type="EMBL" id="UINC01011728">
    <property type="protein sequence ID" value="SVA51572.1"/>
    <property type="molecule type" value="Genomic_DNA"/>
</dbReference>
<evidence type="ECO:0000259" key="1">
    <source>
        <dbReference type="Pfam" id="PF02538"/>
    </source>
</evidence>
<name>A0A381WGI9_9ZZZZ</name>
<dbReference type="AlphaFoldDB" id="A0A381WGI9"/>
<dbReference type="Pfam" id="PF02538">
    <property type="entry name" value="Hydantoinase_B"/>
    <property type="match status" value="1"/>
</dbReference>
<proteinExistence type="predicted"/>
<dbReference type="InterPro" id="IPR045079">
    <property type="entry name" value="Oxoprolinase-like"/>
</dbReference>
<evidence type="ECO:0000313" key="2">
    <source>
        <dbReference type="EMBL" id="SVA51572.1"/>
    </source>
</evidence>
<sequence>MKIVLAKTAYSPILKVAGDYSCGIFDTQGNMVAQGPDLPIHLGSMPDAVAAVINKFAHSAVEGDVFIHNDPYFGGSHLPDVNVIAPAFYQGRIFGWTCVRAHWPDIGSATPGSYGAVTEIYGEGLRMPPIRLYHAGEIDPNVEDLILANVRTPDERMGDLRAQVAANHRACQRLVSLASKYGVDVLTRIMQEVMDYSESLMRLMLSELPDGEGVFEDFCDGDGIIEDGEDEDMTFTIRMRVLKAGDTLEVDFEGSDPAVSGPINAPLSVTASGVYCSLKMIVDPNSLIPPNSGAWRPIRVTAPAGSVVNAQFPSPVVYANHEISHRVADMTFGAMAGFMPDNVMACSQGTSGIITLGGVDPRNGQHYVSYETIKGGMGARPNKDGINVVAAGISNTMNTPIEILELSFPVRIDYYEITPDSGG</sequence>